<reference evidence="2" key="1">
    <citation type="submission" date="2020-09" db="EMBL/GenBank/DDBJ databases">
        <title>Hoyosella lacisalsi sp. nov., a halotolerant actinobacterium isolated from soil of Lake Gudzhirganskoe.</title>
        <authorList>
            <person name="Yang Q."/>
            <person name="Guo P.Y."/>
            <person name="Liu S.W."/>
            <person name="Li F.N."/>
            <person name="Sun C.H."/>
        </authorList>
    </citation>
    <scope>NUCLEOTIDE SEQUENCE</scope>
    <source>
        <strain evidence="2">G463</strain>
    </source>
</reference>
<keyword evidence="3" id="KW-1185">Reference proteome</keyword>
<dbReference type="EMBL" id="JACYWE010000006">
    <property type="protein sequence ID" value="MBD8507111.1"/>
    <property type="molecule type" value="Genomic_DNA"/>
</dbReference>
<comment type="caution">
    <text evidence="2">The sequence shown here is derived from an EMBL/GenBank/DDBJ whole genome shotgun (WGS) entry which is preliminary data.</text>
</comment>
<dbReference type="Pfam" id="PF01740">
    <property type="entry name" value="STAS"/>
    <property type="match status" value="1"/>
</dbReference>
<evidence type="ECO:0000313" key="3">
    <source>
        <dbReference type="Proteomes" id="UP000642993"/>
    </source>
</evidence>
<accession>A0A927PN15</accession>
<gene>
    <name evidence="2" type="ORF">HT102_11485</name>
</gene>
<dbReference type="Proteomes" id="UP000642993">
    <property type="component" value="Unassembled WGS sequence"/>
</dbReference>
<evidence type="ECO:0000259" key="1">
    <source>
        <dbReference type="PROSITE" id="PS50801"/>
    </source>
</evidence>
<name>A0A927PN15_9ACTN</name>
<feature type="domain" description="STAS" evidence="1">
    <location>
        <begin position="33"/>
        <end position="78"/>
    </location>
</feature>
<evidence type="ECO:0000313" key="2">
    <source>
        <dbReference type="EMBL" id="MBD8507111.1"/>
    </source>
</evidence>
<sequence length="126" mass="13706">MITFVGDVDAVRIGEPRAWASRHAPWICPPHCVIDLTQATFVASAGIAAVIALAADLRERGGYCVVVADRPLRHILRVTGADKRVTVTSTLHDAQQCIARFVEAGRIGALLDATERARCRRPEPRP</sequence>
<protein>
    <submittedName>
        <fullName evidence="2">Anti-sigma factor antagonist</fullName>
    </submittedName>
</protein>
<dbReference type="RefSeq" id="WP_192039559.1">
    <property type="nucleotide sequence ID" value="NZ_JACYWE010000006.1"/>
</dbReference>
<dbReference type="Gene3D" id="3.30.750.24">
    <property type="entry name" value="STAS domain"/>
    <property type="match status" value="1"/>
</dbReference>
<proteinExistence type="predicted"/>
<organism evidence="2 3">
    <name type="scientific">Lolliginicoccus lacisalsi</name>
    <dbReference type="NCBI Taxonomy" id="2742202"/>
    <lineage>
        <taxon>Bacteria</taxon>
        <taxon>Bacillati</taxon>
        <taxon>Actinomycetota</taxon>
        <taxon>Actinomycetes</taxon>
        <taxon>Mycobacteriales</taxon>
        <taxon>Hoyosellaceae</taxon>
        <taxon>Lolliginicoccus</taxon>
    </lineage>
</organism>
<dbReference type="InterPro" id="IPR002645">
    <property type="entry name" value="STAS_dom"/>
</dbReference>
<dbReference type="SUPFAM" id="SSF52091">
    <property type="entry name" value="SpoIIaa-like"/>
    <property type="match status" value="1"/>
</dbReference>
<dbReference type="CDD" id="cd07043">
    <property type="entry name" value="STAS_anti-anti-sigma_factors"/>
    <property type="match status" value="1"/>
</dbReference>
<dbReference type="PROSITE" id="PS50801">
    <property type="entry name" value="STAS"/>
    <property type="match status" value="1"/>
</dbReference>
<dbReference type="InterPro" id="IPR036513">
    <property type="entry name" value="STAS_dom_sf"/>
</dbReference>
<dbReference type="AlphaFoldDB" id="A0A927PN15"/>